<comment type="caution">
    <text evidence="1">The sequence shown here is derived from an EMBL/GenBank/DDBJ whole genome shotgun (WGS) entry which is preliminary data.</text>
</comment>
<organism evidence="1">
    <name type="scientific">marine sediment metagenome</name>
    <dbReference type="NCBI Taxonomy" id="412755"/>
    <lineage>
        <taxon>unclassified sequences</taxon>
        <taxon>metagenomes</taxon>
        <taxon>ecological metagenomes</taxon>
    </lineage>
</organism>
<reference evidence="1" key="1">
    <citation type="journal article" date="2014" name="Front. Microbiol.">
        <title>High frequency of phylogenetically diverse reductive dehalogenase-homologous genes in deep subseafloor sedimentary metagenomes.</title>
        <authorList>
            <person name="Kawai M."/>
            <person name="Futagami T."/>
            <person name="Toyoda A."/>
            <person name="Takaki Y."/>
            <person name="Nishi S."/>
            <person name="Hori S."/>
            <person name="Arai W."/>
            <person name="Tsubouchi T."/>
            <person name="Morono Y."/>
            <person name="Uchiyama I."/>
            <person name="Ito T."/>
            <person name="Fujiyama A."/>
            <person name="Inagaki F."/>
            <person name="Takami H."/>
        </authorList>
    </citation>
    <scope>NUCLEOTIDE SEQUENCE</scope>
    <source>
        <strain evidence="1">Expedition CK06-06</strain>
    </source>
</reference>
<feature type="non-terminal residue" evidence="1">
    <location>
        <position position="1"/>
    </location>
</feature>
<dbReference type="Gene3D" id="3.40.190.10">
    <property type="entry name" value="Periplasmic binding protein-like II"/>
    <property type="match status" value="1"/>
</dbReference>
<proteinExistence type="predicted"/>
<name>X1E4F2_9ZZZZ</name>
<accession>X1E4F2</accession>
<gene>
    <name evidence="1" type="ORF">S01H4_42027</name>
</gene>
<sequence>ANAIPLTRQVDGKKVWGFGTITSKTLVTPERWFYFLLPAGGEPITPPVNGKATYHLDAGVKALQFHVDLANKYKVMPPGVETSMDDLFLGFSGGVYAQAPMGTWQMPKLMMSPEWSKVGITRIPIPQDGKDKIYAGGWVWAMSKQSTLKDAAWEVIESFAGTKGQVALGKATQGGNYPISYPALDDAFFKKGYMPLISDYIKEAGASFPQHAHYKELLDGLNNAIQMAIMGVKTSEEALIEAAEAFNSTY</sequence>
<dbReference type="SUPFAM" id="SSF53850">
    <property type="entry name" value="Periplasmic binding protein-like II"/>
    <property type="match status" value="1"/>
</dbReference>
<dbReference type="AlphaFoldDB" id="X1E4F2"/>
<dbReference type="EMBL" id="BART01023036">
    <property type="protein sequence ID" value="GAH03523.1"/>
    <property type="molecule type" value="Genomic_DNA"/>
</dbReference>
<dbReference type="InterPro" id="IPR006059">
    <property type="entry name" value="SBP"/>
</dbReference>
<protein>
    <recommendedName>
        <fullName evidence="2">Extracellular solute-binding protein</fullName>
    </recommendedName>
</protein>
<evidence type="ECO:0000313" key="1">
    <source>
        <dbReference type="EMBL" id="GAH03523.1"/>
    </source>
</evidence>
<dbReference type="Pfam" id="PF01547">
    <property type="entry name" value="SBP_bac_1"/>
    <property type="match status" value="1"/>
</dbReference>
<evidence type="ECO:0008006" key="2">
    <source>
        <dbReference type="Google" id="ProtNLM"/>
    </source>
</evidence>